<evidence type="ECO:0000256" key="6">
    <source>
        <dbReference type="ARBA" id="ARBA00022500"/>
    </source>
</evidence>
<evidence type="ECO:0000256" key="3">
    <source>
        <dbReference type="ARBA" id="ARBA00010299"/>
    </source>
</evidence>
<dbReference type="AlphaFoldDB" id="A0A9D1Y9K5"/>
<dbReference type="InterPro" id="IPR028263">
    <property type="entry name" value="FliG_N"/>
</dbReference>
<dbReference type="GO" id="GO:0071973">
    <property type="term" value="P:bacterial-type flagellum-dependent cell motility"/>
    <property type="evidence" value="ECO:0007669"/>
    <property type="project" value="InterPro"/>
</dbReference>
<dbReference type="PANTHER" id="PTHR30534:SF0">
    <property type="entry name" value="FLAGELLAR MOTOR SWITCH PROTEIN FLIG"/>
    <property type="match status" value="1"/>
</dbReference>
<evidence type="ECO:0000256" key="7">
    <source>
        <dbReference type="ARBA" id="ARBA00022779"/>
    </source>
</evidence>
<keyword evidence="13" id="KW-0969">Cilium</keyword>
<dbReference type="EMBL" id="DXDX01000166">
    <property type="protein sequence ID" value="HIY22013.1"/>
    <property type="molecule type" value="Genomic_DNA"/>
</dbReference>
<keyword evidence="13" id="KW-0282">Flagellum</keyword>
<dbReference type="Pfam" id="PF14841">
    <property type="entry name" value="FliG_M"/>
    <property type="match status" value="1"/>
</dbReference>
<dbReference type="InterPro" id="IPR023087">
    <property type="entry name" value="Flg_Motor_Flig_C"/>
</dbReference>
<dbReference type="InterPro" id="IPR000090">
    <property type="entry name" value="Flg_Motor_Flig"/>
</dbReference>
<dbReference type="PRINTS" id="PR00954">
    <property type="entry name" value="FLGMOTORFLIG"/>
</dbReference>
<evidence type="ECO:0000259" key="11">
    <source>
        <dbReference type="Pfam" id="PF14841"/>
    </source>
</evidence>
<dbReference type="SUPFAM" id="SSF48029">
    <property type="entry name" value="FliG"/>
    <property type="match status" value="2"/>
</dbReference>
<dbReference type="PIRSF" id="PIRSF003161">
    <property type="entry name" value="FliG"/>
    <property type="match status" value="1"/>
</dbReference>
<evidence type="ECO:0000259" key="10">
    <source>
        <dbReference type="Pfam" id="PF01706"/>
    </source>
</evidence>
<dbReference type="NCBIfam" id="TIGR00207">
    <property type="entry name" value="fliG"/>
    <property type="match status" value="1"/>
</dbReference>
<comment type="subcellular location">
    <subcellularLocation>
        <location evidence="1">Bacterial flagellum basal body</location>
    </subcellularLocation>
    <subcellularLocation>
        <location evidence="2">Cell membrane</location>
        <topology evidence="2">Peripheral membrane protein</topology>
        <orientation evidence="2">Cytoplasmic side</orientation>
    </subcellularLocation>
</comment>
<feature type="domain" description="Flagellar motor switch protein FliG C-terminal" evidence="10">
    <location>
        <begin position="231"/>
        <end position="337"/>
    </location>
</feature>
<dbReference type="GO" id="GO:0006935">
    <property type="term" value="P:chemotaxis"/>
    <property type="evidence" value="ECO:0007669"/>
    <property type="project" value="UniProtKB-KW"/>
</dbReference>
<evidence type="ECO:0000256" key="4">
    <source>
        <dbReference type="ARBA" id="ARBA00021870"/>
    </source>
</evidence>
<evidence type="ECO:0000256" key="1">
    <source>
        <dbReference type="ARBA" id="ARBA00004117"/>
    </source>
</evidence>
<keyword evidence="6" id="KW-0145">Chemotaxis</keyword>
<sequence length="347" mass="38737">MSETVAAASTSSGSPVKLTRQQKAAAVIVSLGTEKASQLYQYMDPEDVEQITLEVARLGYVDAATTEEVLKEYYQMCQTNKAVTEGGLEYARAVLEKAYGAQMADSLLDKVTKSLKNREFSFLNKADEKSLYAALQHERPQTIALVLSYVDPEKSAAVIEELDPERQMKVVENIANMESASPAAVKIIESEMEKKFTNLMATNNVKVGGVDYVANIMNNLDRSSEKSIFDRLSAHNAELADEIRKRMFVFEDIMGMDDRSVQRFVRDCDPRDLVLALKGSNADVANKIFSNMSTRMAQSIRDDLEITTNVRIRDVEEAQQRIVAIIRDLEEKNELIIIKGGKDDIIA</sequence>
<evidence type="ECO:0000256" key="2">
    <source>
        <dbReference type="ARBA" id="ARBA00004413"/>
    </source>
</evidence>
<reference evidence="13" key="1">
    <citation type="journal article" date="2021" name="PeerJ">
        <title>Extensive microbial diversity within the chicken gut microbiome revealed by metagenomics and culture.</title>
        <authorList>
            <person name="Gilroy R."/>
            <person name="Ravi A."/>
            <person name="Getino M."/>
            <person name="Pursley I."/>
            <person name="Horton D.L."/>
            <person name="Alikhan N.F."/>
            <person name="Baker D."/>
            <person name="Gharbi K."/>
            <person name="Hall N."/>
            <person name="Watson M."/>
            <person name="Adriaenssens E.M."/>
            <person name="Foster-Nyarko E."/>
            <person name="Jarju S."/>
            <person name="Secka A."/>
            <person name="Antonio M."/>
            <person name="Oren A."/>
            <person name="Chaudhuri R.R."/>
            <person name="La Ragione R."/>
            <person name="Hildebrand F."/>
            <person name="Pallen M.J."/>
        </authorList>
    </citation>
    <scope>NUCLEOTIDE SEQUENCE</scope>
    <source>
        <strain evidence="13">ChiBcec16_6824</strain>
    </source>
</reference>
<evidence type="ECO:0000256" key="9">
    <source>
        <dbReference type="ARBA" id="ARBA00023143"/>
    </source>
</evidence>
<reference evidence="13" key="2">
    <citation type="submission" date="2021-04" db="EMBL/GenBank/DDBJ databases">
        <authorList>
            <person name="Gilroy R."/>
        </authorList>
    </citation>
    <scope>NUCLEOTIDE SEQUENCE</scope>
    <source>
        <strain evidence="13">ChiBcec16_6824</strain>
    </source>
</reference>
<accession>A0A9D1Y9K5</accession>
<keyword evidence="13" id="KW-0966">Cell projection</keyword>
<proteinExistence type="inferred from homology"/>
<dbReference type="PANTHER" id="PTHR30534">
    <property type="entry name" value="FLAGELLAR MOTOR SWITCH PROTEIN FLIG"/>
    <property type="match status" value="1"/>
</dbReference>
<comment type="caution">
    <text evidence="13">The sequence shown here is derived from an EMBL/GenBank/DDBJ whole genome shotgun (WGS) entry which is preliminary data.</text>
</comment>
<keyword evidence="8" id="KW-0472">Membrane</keyword>
<feature type="domain" description="Flagellar motor switch protein FliG middle" evidence="11">
    <location>
        <begin position="129"/>
        <end position="201"/>
    </location>
</feature>
<dbReference type="InterPro" id="IPR032779">
    <property type="entry name" value="FliG_M"/>
</dbReference>
<dbReference type="Proteomes" id="UP000823868">
    <property type="component" value="Unassembled WGS sequence"/>
</dbReference>
<keyword evidence="9" id="KW-0975">Bacterial flagellum</keyword>
<dbReference type="GO" id="GO:0009425">
    <property type="term" value="C:bacterial-type flagellum basal body"/>
    <property type="evidence" value="ECO:0007669"/>
    <property type="project" value="UniProtKB-SubCell"/>
</dbReference>
<evidence type="ECO:0000313" key="13">
    <source>
        <dbReference type="EMBL" id="HIY22013.1"/>
    </source>
</evidence>
<evidence type="ECO:0000256" key="8">
    <source>
        <dbReference type="ARBA" id="ARBA00023136"/>
    </source>
</evidence>
<dbReference type="Pfam" id="PF01706">
    <property type="entry name" value="FliG_C"/>
    <property type="match status" value="1"/>
</dbReference>
<evidence type="ECO:0000256" key="5">
    <source>
        <dbReference type="ARBA" id="ARBA00022475"/>
    </source>
</evidence>
<comment type="similarity">
    <text evidence="3">Belongs to the FliG family.</text>
</comment>
<protein>
    <recommendedName>
        <fullName evidence="4">Flagellar motor switch protein FliG</fullName>
    </recommendedName>
</protein>
<dbReference type="Pfam" id="PF14842">
    <property type="entry name" value="FliG_N"/>
    <property type="match status" value="1"/>
</dbReference>
<name>A0A9D1Y9K5_9FIRM</name>
<gene>
    <name evidence="13" type="primary">fliG</name>
    <name evidence="13" type="ORF">H9841_08960</name>
</gene>
<dbReference type="GO" id="GO:0003774">
    <property type="term" value="F:cytoskeletal motor activity"/>
    <property type="evidence" value="ECO:0007669"/>
    <property type="project" value="InterPro"/>
</dbReference>
<feature type="domain" description="Flagellar motor switch protein FliG N-terminal" evidence="12">
    <location>
        <begin position="17"/>
        <end position="120"/>
    </location>
</feature>
<dbReference type="InterPro" id="IPR011002">
    <property type="entry name" value="FliG_a-hlx"/>
</dbReference>
<keyword evidence="5" id="KW-1003">Cell membrane</keyword>
<evidence type="ECO:0000259" key="12">
    <source>
        <dbReference type="Pfam" id="PF14842"/>
    </source>
</evidence>
<keyword evidence="7" id="KW-0283">Flagellar rotation</keyword>
<dbReference type="GO" id="GO:0005886">
    <property type="term" value="C:plasma membrane"/>
    <property type="evidence" value="ECO:0007669"/>
    <property type="project" value="UniProtKB-SubCell"/>
</dbReference>
<organism evidence="13 14">
    <name type="scientific">Candidatus Flavonifractor merdigallinarum</name>
    <dbReference type="NCBI Taxonomy" id="2838589"/>
    <lineage>
        <taxon>Bacteria</taxon>
        <taxon>Bacillati</taxon>
        <taxon>Bacillota</taxon>
        <taxon>Clostridia</taxon>
        <taxon>Eubacteriales</taxon>
        <taxon>Oscillospiraceae</taxon>
        <taxon>Flavonifractor</taxon>
    </lineage>
</organism>
<evidence type="ECO:0000313" key="14">
    <source>
        <dbReference type="Proteomes" id="UP000823868"/>
    </source>
</evidence>
<dbReference type="Gene3D" id="1.10.220.30">
    <property type="match status" value="3"/>
</dbReference>